<dbReference type="CDD" id="cd00063">
    <property type="entry name" value="FN3"/>
    <property type="match status" value="1"/>
</dbReference>
<keyword evidence="1 2" id="KW-0732">Signal</keyword>
<dbReference type="Pfam" id="PF16656">
    <property type="entry name" value="Pur_ac_phosph_N"/>
    <property type="match status" value="1"/>
</dbReference>
<dbReference type="InterPro" id="IPR004843">
    <property type="entry name" value="Calcineurin-like_PHP"/>
</dbReference>
<feature type="signal peptide" evidence="2">
    <location>
        <begin position="1"/>
        <end position="21"/>
    </location>
</feature>
<protein>
    <recommendedName>
        <fullName evidence="3">TNase-like domain-containing protein</fullName>
    </recommendedName>
</protein>
<dbReference type="PROSITE" id="PS50830">
    <property type="entry name" value="TNASE_3"/>
    <property type="match status" value="1"/>
</dbReference>
<dbReference type="SUPFAM" id="SSF56300">
    <property type="entry name" value="Metallo-dependent phosphatases"/>
    <property type="match status" value="1"/>
</dbReference>
<feature type="domain" description="TNase-like" evidence="3">
    <location>
        <begin position="26"/>
        <end position="161"/>
    </location>
</feature>
<dbReference type="GO" id="GO:0046872">
    <property type="term" value="F:metal ion binding"/>
    <property type="evidence" value="ECO:0007669"/>
    <property type="project" value="InterPro"/>
</dbReference>
<dbReference type="KEGG" id="bih:BIP78_0457"/>
<dbReference type="Pfam" id="PF00149">
    <property type="entry name" value="Metallophos"/>
    <property type="match status" value="1"/>
</dbReference>
<evidence type="ECO:0000313" key="4">
    <source>
        <dbReference type="EMBL" id="QAA76223.1"/>
    </source>
</evidence>
<gene>
    <name evidence="4" type="ORF">BIP78_0457</name>
</gene>
<dbReference type="InterPro" id="IPR039331">
    <property type="entry name" value="PAPs-like"/>
</dbReference>
<dbReference type="InterPro" id="IPR016071">
    <property type="entry name" value="Staphylococal_nuclease_OB-fold"/>
</dbReference>
<evidence type="ECO:0000259" key="3">
    <source>
        <dbReference type="PROSITE" id="PS50830"/>
    </source>
</evidence>
<dbReference type="InterPro" id="IPR015914">
    <property type="entry name" value="PAPs_N"/>
</dbReference>
<organism evidence="4 5">
    <name type="scientific">Bipolaricaulis sibiricus</name>
    <dbReference type="NCBI Taxonomy" id="2501609"/>
    <lineage>
        <taxon>Bacteria</taxon>
        <taxon>Candidatus Bipolaricaulota</taxon>
        <taxon>Candidatus Bipolaricaulia</taxon>
        <taxon>Candidatus Bipolaricaulales</taxon>
        <taxon>Candidatus Bipolaricaulaceae</taxon>
        <taxon>Candidatus Bipolaricaulis</taxon>
    </lineage>
</organism>
<dbReference type="EMBL" id="CP034928">
    <property type="protein sequence ID" value="QAA76223.1"/>
    <property type="molecule type" value="Genomic_DNA"/>
</dbReference>
<dbReference type="PANTHER" id="PTHR22953">
    <property type="entry name" value="ACID PHOSPHATASE RELATED"/>
    <property type="match status" value="1"/>
</dbReference>
<dbReference type="PROSITE" id="PS51257">
    <property type="entry name" value="PROKAR_LIPOPROTEIN"/>
    <property type="match status" value="1"/>
</dbReference>
<dbReference type="InterPro" id="IPR008963">
    <property type="entry name" value="Purple_acid_Pase-like_N"/>
</dbReference>
<dbReference type="Proteomes" id="UP000287233">
    <property type="component" value="Chromosome"/>
</dbReference>
<proteinExistence type="predicted"/>
<name>A0A410FT88_BIPS1</name>
<dbReference type="PANTHER" id="PTHR22953:SF153">
    <property type="entry name" value="PURPLE ACID PHOSPHATASE"/>
    <property type="match status" value="1"/>
</dbReference>
<evidence type="ECO:0000256" key="1">
    <source>
        <dbReference type="ARBA" id="ARBA00022729"/>
    </source>
</evidence>
<dbReference type="InterPro" id="IPR003961">
    <property type="entry name" value="FN3_dom"/>
</dbReference>
<dbReference type="Gene3D" id="2.60.40.380">
    <property type="entry name" value="Purple acid phosphatase-like, N-terminal"/>
    <property type="match status" value="1"/>
</dbReference>
<dbReference type="AlphaFoldDB" id="A0A410FT88"/>
<dbReference type="SUPFAM" id="SSF49363">
    <property type="entry name" value="Purple acid phosphatase, N-terminal domain"/>
    <property type="match status" value="1"/>
</dbReference>
<dbReference type="InterPro" id="IPR029052">
    <property type="entry name" value="Metallo-depent_PP-like"/>
</dbReference>
<dbReference type="InterPro" id="IPR035437">
    <property type="entry name" value="SNase_OB-fold_sf"/>
</dbReference>
<accession>A0A410FT88</accession>
<dbReference type="SUPFAM" id="SSF50199">
    <property type="entry name" value="Staphylococcal nuclease"/>
    <property type="match status" value="1"/>
</dbReference>
<evidence type="ECO:0000256" key="2">
    <source>
        <dbReference type="SAM" id="SignalP"/>
    </source>
</evidence>
<dbReference type="Pfam" id="PF00565">
    <property type="entry name" value="SNase"/>
    <property type="match status" value="1"/>
</dbReference>
<sequence length="638" mass="70156">MQTRGWAILLITVACTSWAMAQPPTGCAAARITRWVDGDTIEVRLLEPVPGIGSWERVRLLGIDAPELGEPWADDATRLLRTLTMGKTVYLELDRQVRDAHSRLLAHVWVEQDGEWRLAGEELLLAGLARTLFIPPNALYRSRFQHAERLAQALGRGIWETARVVLDLEDIEANPVSYVTQATSVRFTVGSWEKDPSGRWVLHAAGSRYGFHVILAPELGVQLGGDLVRSVGRVAIVHGVLGWLDRRGPFLEVDIAEQIDLPEGWPALPFLHGPYTGAPSATEVTVSWTANSPLPARVEYGPWDAFALSAALPSAKEHRPTGTAGRETVHLRLYGLEPGTRYAYRVVLGTTGANWTSPVGTFTTAPAASDPVAFAVIADTQWQWDGVNRIQLVGDAVATDPTPFQFILHAGDLVESPLPRYWDHLFASLSGLLLRAPFLPVLGNHERNSITYYQSFDFPPGAGQGGKRWWTLRWGDAVVVGLDTNARRPQDYLDQIDWLRASLSGPERHKFVVFHHPVFSSDAVYGPGSEGLQSLWHPVFVELGVDLVFSGHAHNYERIERDGVTYLVVGGGGANLYPLGPERTEGSRVGIDDHLFYLRVEADPDGIFVEAVGVAVEVGGEIVPRRTTLDTFTLPSSR</sequence>
<evidence type="ECO:0000313" key="5">
    <source>
        <dbReference type="Proteomes" id="UP000287233"/>
    </source>
</evidence>
<reference evidence="5" key="1">
    <citation type="submission" date="2018-12" db="EMBL/GenBank/DDBJ databases">
        <title>Complete genome sequence of an uncultured bacterium of the candidate phylum Bipolaricaulota.</title>
        <authorList>
            <person name="Kadnikov V.V."/>
            <person name="Mardanov A.V."/>
            <person name="Beletsky A.V."/>
            <person name="Frank Y.A."/>
            <person name="Karnachuk O.V."/>
            <person name="Ravin N.V."/>
        </authorList>
    </citation>
    <scope>NUCLEOTIDE SEQUENCE [LARGE SCALE GENOMIC DNA]</scope>
</reference>
<feature type="chain" id="PRO_5019433265" description="TNase-like domain-containing protein" evidence="2">
    <location>
        <begin position="22"/>
        <end position="638"/>
    </location>
</feature>
<dbReference type="GO" id="GO:0003993">
    <property type="term" value="F:acid phosphatase activity"/>
    <property type="evidence" value="ECO:0007669"/>
    <property type="project" value="InterPro"/>
</dbReference>
<dbReference type="Gene3D" id="3.60.21.10">
    <property type="match status" value="1"/>
</dbReference>
<dbReference type="SMART" id="SM00318">
    <property type="entry name" value="SNc"/>
    <property type="match status" value="1"/>
</dbReference>
<dbReference type="Gene3D" id="2.40.50.90">
    <property type="match status" value="1"/>
</dbReference>